<proteinExistence type="predicted"/>
<accession>A0A8S5UVL5</accession>
<reference evidence="1" key="1">
    <citation type="journal article" date="2021" name="Proc. Natl. Acad. Sci. U.S.A.">
        <title>A Catalog of Tens of Thousands of Viruses from Human Metagenomes Reveals Hidden Associations with Chronic Diseases.</title>
        <authorList>
            <person name="Tisza M.J."/>
            <person name="Buck C.B."/>
        </authorList>
    </citation>
    <scope>NUCLEOTIDE SEQUENCE</scope>
    <source>
        <strain evidence="1">CtLKg7</strain>
    </source>
</reference>
<protein>
    <submittedName>
        <fullName evidence="1">Uncharacterized protein</fullName>
    </submittedName>
</protein>
<sequence length="103" mass="11105">MTNWPTAPIIIITKGQHWNTSLAGAVATHMDPGNPDGGYCVLTGHAAGACITPGAHKNETIDTWENATAVQDSTIERVCDAFQGSELTEEQDISIELLKEYTY</sequence>
<dbReference type="EMBL" id="BK016149">
    <property type="protein sequence ID" value="DAF98517.1"/>
    <property type="molecule type" value="Genomic_DNA"/>
</dbReference>
<name>A0A8S5UVL5_9CAUD</name>
<evidence type="ECO:0000313" key="1">
    <source>
        <dbReference type="EMBL" id="DAF98517.1"/>
    </source>
</evidence>
<organism evidence="1">
    <name type="scientific">Siphoviridae sp. ctLKg7</name>
    <dbReference type="NCBI Taxonomy" id="2825452"/>
    <lineage>
        <taxon>Viruses</taxon>
        <taxon>Duplodnaviria</taxon>
        <taxon>Heunggongvirae</taxon>
        <taxon>Uroviricota</taxon>
        <taxon>Caudoviricetes</taxon>
    </lineage>
</organism>